<keyword evidence="3" id="KW-0067">ATP-binding</keyword>
<dbReference type="AlphaFoldDB" id="A0A7R8WHY5"/>
<dbReference type="Pfam" id="PF00270">
    <property type="entry name" value="DEAD"/>
    <property type="match status" value="1"/>
</dbReference>
<feature type="coiled-coil region" evidence="9">
    <location>
        <begin position="43"/>
        <end position="84"/>
    </location>
</feature>
<evidence type="ECO:0000256" key="1">
    <source>
        <dbReference type="ARBA" id="ARBA00005446"/>
    </source>
</evidence>
<dbReference type="Gene3D" id="3.40.50.300">
    <property type="entry name" value="P-loop containing nucleotide triphosphate hydrolases"/>
    <property type="match status" value="2"/>
</dbReference>
<evidence type="ECO:0000256" key="7">
    <source>
        <dbReference type="ARBA" id="ARBA00034808"/>
    </source>
</evidence>
<reference evidence="11" key="1">
    <citation type="submission" date="2020-11" db="EMBL/GenBank/DDBJ databases">
        <authorList>
            <person name="Tran Van P."/>
        </authorList>
    </citation>
    <scope>NUCLEOTIDE SEQUENCE</scope>
</reference>
<dbReference type="InterPro" id="IPR014001">
    <property type="entry name" value="Helicase_ATP-bd"/>
</dbReference>
<dbReference type="PANTHER" id="PTHR13710">
    <property type="entry name" value="DNA HELICASE RECQ FAMILY MEMBER"/>
    <property type="match status" value="1"/>
</dbReference>
<dbReference type="InterPro" id="IPR011545">
    <property type="entry name" value="DEAD/DEAH_box_helicase_dom"/>
</dbReference>
<dbReference type="PROSITE" id="PS51192">
    <property type="entry name" value="HELICASE_ATP_BIND_1"/>
    <property type="match status" value="1"/>
</dbReference>
<dbReference type="GO" id="GO:0005524">
    <property type="term" value="F:ATP binding"/>
    <property type="evidence" value="ECO:0007669"/>
    <property type="project" value="UniProtKB-KW"/>
</dbReference>
<dbReference type="PROSITE" id="PS51194">
    <property type="entry name" value="HELICASE_CTER"/>
    <property type="match status" value="1"/>
</dbReference>
<gene>
    <name evidence="11" type="ORF">CTOB1V02_LOCUS7002</name>
</gene>
<feature type="compositionally biased region" description="Basic and acidic residues" evidence="10">
    <location>
        <begin position="668"/>
        <end position="684"/>
    </location>
</feature>
<keyword evidence="2" id="KW-0547">Nucleotide-binding</keyword>
<evidence type="ECO:0000256" key="3">
    <source>
        <dbReference type="ARBA" id="ARBA00022840"/>
    </source>
</evidence>
<accession>A0A7R8WHY5</accession>
<dbReference type="InterPro" id="IPR027417">
    <property type="entry name" value="P-loop_NTPase"/>
</dbReference>
<dbReference type="InterPro" id="IPR001650">
    <property type="entry name" value="Helicase_C-like"/>
</dbReference>
<evidence type="ECO:0000256" key="4">
    <source>
        <dbReference type="ARBA" id="ARBA00023125"/>
    </source>
</evidence>
<dbReference type="SUPFAM" id="SSF52540">
    <property type="entry name" value="P-loop containing nucleoside triphosphate hydrolases"/>
    <property type="match status" value="2"/>
</dbReference>
<dbReference type="SMART" id="SM00487">
    <property type="entry name" value="DEXDc"/>
    <property type="match status" value="1"/>
</dbReference>
<name>A0A7R8WHY5_9CRUS</name>
<dbReference type="SMART" id="SM00490">
    <property type="entry name" value="HELICc"/>
    <property type="match status" value="1"/>
</dbReference>
<dbReference type="GO" id="GO:0009378">
    <property type="term" value="F:four-way junction helicase activity"/>
    <property type="evidence" value="ECO:0007669"/>
    <property type="project" value="TreeGrafter"/>
</dbReference>
<dbReference type="GO" id="GO:0000724">
    <property type="term" value="P:double-strand break repair via homologous recombination"/>
    <property type="evidence" value="ECO:0007669"/>
    <property type="project" value="TreeGrafter"/>
</dbReference>
<organism evidence="11">
    <name type="scientific">Cyprideis torosa</name>
    <dbReference type="NCBI Taxonomy" id="163714"/>
    <lineage>
        <taxon>Eukaryota</taxon>
        <taxon>Metazoa</taxon>
        <taxon>Ecdysozoa</taxon>
        <taxon>Arthropoda</taxon>
        <taxon>Crustacea</taxon>
        <taxon>Oligostraca</taxon>
        <taxon>Ostracoda</taxon>
        <taxon>Podocopa</taxon>
        <taxon>Podocopida</taxon>
        <taxon>Cytherocopina</taxon>
        <taxon>Cytheroidea</taxon>
        <taxon>Cytherideidae</taxon>
        <taxon>Cyprideis</taxon>
    </lineage>
</organism>
<dbReference type="PANTHER" id="PTHR13710:SF105">
    <property type="entry name" value="ATP-DEPENDENT DNA HELICASE Q1"/>
    <property type="match status" value="1"/>
</dbReference>
<evidence type="ECO:0000256" key="9">
    <source>
        <dbReference type="SAM" id="Coils"/>
    </source>
</evidence>
<dbReference type="GO" id="GO:0043138">
    <property type="term" value="F:3'-5' DNA helicase activity"/>
    <property type="evidence" value="ECO:0007669"/>
    <property type="project" value="UniProtKB-EC"/>
</dbReference>
<dbReference type="InterPro" id="IPR032284">
    <property type="entry name" value="RecQ_Zn-bd"/>
</dbReference>
<dbReference type="GO" id="GO:0003677">
    <property type="term" value="F:DNA binding"/>
    <property type="evidence" value="ECO:0007669"/>
    <property type="project" value="UniProtKB-KW"/>
</dbReference>
<evidence type="ECO:0000256" key="8">
    <source>
        <dbReference type="ARBA" id="ARBA00044566"/>
    </source>
</evidence>
<keyword evidence="4" id="KW-0238">DNA-binding</keyword>
<evidence type="ECO:0000256" key="6">
    <source>
        <dbReference type="ARBA" id="ARBA00034617"/>
    </source>
</evidence>
<dbReference type="Gene3D" id="1.10.10.10">
    <property type="entry name" value="Winged helix-like DNA-binding domain superfamily/Winged helix DNA-binding domain"/>
    <property type="match status" value="1"/>
</dbReference>
<dbReference type="EC" id="5.6.2.4" evidence="7"/>
<evidence type="ECO:0000313" key="11">
    <source>
        <dbReference type="EMBL" id="CAD7229129.1"/>
    </source>
</evidence>
<comment type="similarity">
    <text evidence="1">Belongs to the helicase family. RecQ subfamily.</text>
</comment>
<evidence type="ECO:0000256" key="2">
    <source>
        <dbReference type="ARBA" id="ARBA00022741"/>
    </source>
</evidence>
<dbReference type="GO" id="GO:0005737">
    <property type="term" value="C:cytoplasm"/>
    <property type="evidence" value="ECO:0007669"/>
    <property type="project" value="TreeGrafter"/>
</dbReference>
<feature type="compositionally biased region" description="Low complexity" evidence="10">
    <location>
        <begin position="621"/>
        <end position="635"/>
    </location>
</feature>
<feature type="compositionally biased region" description="Acidic residues" evidence="10">
    <location>
        <begin position="1"/>
        <end position="20"/>
    </location>
</feature>
<feature type="region of interest" description="Disordered" evidence="10">
    <location>
        <begin position="585"/>
        <end position="714"/>
    </location>
</feature>
<sequence>MDPSSDIEEIMEIDDEEEEDLNGKPSSSSATPEDLALWRNKRIEEIDVEIQQLDSEVECLYSKRRRLVEEKKRLESEAQREQLKKGATANGEEWETEDFPWSSKLLTTLKRTFKLDKFRPLQVATINAVLSKKNVILIMPTGGGKSLCYQLPALLLKGITLVITPLVSLMEDQVMSLGRLGVNARFLCASTPKDEIKEIQNQCLFMTKLQKCYEAGNLSQFAVDEVHCCSSWGHDFRPDYKFLNILRGLFPKTPILGLTATATGDVVKDSANILKISDAIIFRSSFNRHNLFYQDSEEVASELRVMGVKAQAYHAQMSPQDRTETHNDWIQNKLQVVVATIAFGMGIDKPDVRFVIHHTVSKSIENFYQESGRAGRDDERASCIVLWRLADLFRVTTMVFTERTGLQKAYDMAKYCLDHNSCRRAQIAPYFDEAWDPEGGLSCNGMCDHCADSAAHRAAKIREVDVSGHCKAIYDVLKSAAQRKERMTAVKVIDALQSKGNPKMSRELAEFVVGNLIIKGYLKEDFHFTPYNTISYLLPGPEKASFLRSPSLKLAVAESMLKSNGKPASSATKVGIQSRWMSLESTSQGKAKTTVLKVKRGTTSSQMPFEEPEDWDEAKDTGVATSSTEGASTGSVKKKPPVVPPGASPLNPRSYLTSYAKEPDESEPDRSEPDEREAQQEKKATRQSSRRRTHAPTDAGAQEATPPKKKRGRT</sequence>
<proteinExistence type="inferred from homology"/>
<feature type="region of interest" description="Disordered" evidence="10">
    <location>
        <begin position="1"/>
        <end position="34"/>
    </location>
</feature>
<dbReference type="OrthoDB" id="10261556at2759"/>
<keyword evidence="5" id="KW-0413">Isomerase</keyword>
<dbReference type="EMBL" id="OB661882">
    <property type="protein sequence ID" value="CAD7229129.1"/>
    <property type="molecule type" value="Genomic_DNA"/>
</dbReference>
<evidence type="ECO:0000256" key="5">
    <source>
        <dbReference type="ARBA" id="ARBA00023235"/>
    </source>
</evidence>
<dbReference type="Pfam" id="PF00271">
    <property type="entry name" value="Helicase_C"/>
    <property type="match status" value="1"/>
</dbReference>
<dbReference type="InterPro" id="IPR036388">
    <property type="entry name" value="WH-like_DNA-bd_sf"/>
</dbReference>
<evidence type="ECO:0000256" key="10">
    <source>
        <dbReference type="SAM" id="MobiDB-lite"/>
    </source>
</evidence>
<dbReference type="GO" id="GO:0005694">
    <property type="term" value="C:chromosome"/>
    <property type="evidence" value="ECO:0007669"/>
    <property type="project" value="TreeGrafter"/>
</dbReference>
<keyword evidence="9" id="KW-0175">Coiled coil</keyword>
<dbReference type="Pfam" id="PF16124">
    <property type="entry name" value="RecQ_Zn_bind"/>
    <property type="match status" value="1"/>
</dbReference>
<protein>
    <recommendedName>
        <fullName evidence="7">DNA 3'-5' helicase</fullName>
        <ecNumber evidence="7">5.6.2.4</ecNumber>
    </recommendedName>
    <alternativeName>
        <fullName evidence="8">DNA 3'-5' helicase Q1</fullName>
    </alternativeName>
</protein>
<comment type="catalytic activity">
    <reaction evidence="6">
        <text>Couples ATP hydrolysis with the unwinding of duplex DNA by translocating in the 3'-5' direction.</text>
        <dbReference type="EC" id="5.6.2.4"/>
    </reaction>
</comment>